<comment type="caution">
    <text evidence="1">The sequence shown here is derived from an EMBL/GenBank/DDBJ whole genome shotgun (WGS) entry which is preliminary data.</text>
</comment>
<name>M6HGH7_LEPIR</name>
<evidence type="ECO:0000313" key="2">
    <source>
        <dbReference type="Proteomes" id="UP000012089"/>
    </source>
</evidence>
<dbReference type="EMBL" id="AFMF02000033">
    <property type="protein sequence ID" value="EMM94497.1"/>
    <property type="molecule type" value="Genomic_DNA"/>
</dbReference>
<protein>
    <submittedName>
        <fullName evidence="1">Uncharacterized protein</fullName>
    </submittedName>
</protein>
<dbReference type="AlphaFoldDB" id="M6HGH7"/>
<organism evidence="1 2">
    <name type="scientific">Leptospira interrogans serovar Zanoni str. LT2156</name>
    <dbReference type="NCBI Taxonomy" id="1001601"/>
    <lineage>
        <taxon>Bacteria</taxon>
        <taxon>Pseudomonadati</taxon>
        <taxon>Spirochaetota</taxon>
        <taxon>Spirochaetia</taxon>
        <taxon>Leptospirales</taxon>
        <taxon>Leptospiraceae</taxon>
        <taxon>Leptospira</taxon>
    </lineage>
</organism>
<accession>M6HGH7</accession>
<evidence type="ECO:0000313" key="1">
    <source>
        <dbReference type="EMBL" id="EMM94497.1"/>
    </source>
</evidence>
<reference evidence="1 2" key="1">
    <citation type="submission" date="2013-01" db="EMBL/GenBank/DDBJ databases">
        <authorList>
            <person name="Harkins D.M."/>
            <person name="Durkin A.S."/>
            <person name="Brinkac L.M."/>
            <person name="Haft D.H."/>
            <person name="Selengut J.D."/>
            <person name="Sanka R."/>
            <person name="DePew J."/>
            <person name="Purushe J."/>
            <person name="Tulsiani S.M."/>
            <person name="Graham G.C."/>
            <person name="Burns M.-A."/>
            <person name="Dohnt M.F."/>
            <person name="Smythe L.D."/>
            <person name="McKay D.B."/>
            <person name="Craig S.B."/>
            <person name="Vinetz J.M."/>
            <person name="Sutton G.G."/>
            <person name="Nierman W.C."/>
            <person name="Fouts D.E."/>
        </authorList>
    </citation>
    <scope>NUCLEOTIDE SEQUENCE [LARGE SCALE GENOMIC DNA]</scope>
    <source>
        <strain evidence="1 2">LT2156</strain>
    </source>
</reference>
<gene>
    <name evidence="1" type="ORF">LEP1GSC158_2294</name>
</gene>
<dbReference type="Proteomes" id="UP000012089">
    <property type="component" value="Unassembled WGS sequence"/>
</dbReference>
<proteinExistence type="predicted"/>
<sequence>MIWKNSIHTFEPAIAKSGSRDIHGALCASSESMYFLKKKKHFAEIGFIVRVGKEKDSFV</sequence>